<organism evidence="1 2">
    <name type="scientific">Singulisphaera acidiphila (strain ATCC BAA-1392 / DSM 18658 / VKM B-2454 / MOB10)</name>
    <dbReference type="NCBI Taxonomy" id="886293"/>
    <lineage>
        <taxon>Bacteria</taxon>
        <taxon>Pseudomonadati</taxon>
        <taxon>Planctomycetota</taxon>
        <taxon>Planctomycetia</taxon>
        <taxon>Isosphaerales</taxon>
        <taxon>Isosphaeraceae</taxon>
        <taxon>Singulisphaera</taxon>
    </lineage>
</organism>
<name>L0DHB2_SINAD</name>
<keyword evidence="2" id="KW-1185">Reference proteome</keyword>
<evidence type="ECO:0000313" key="2">
    <source>
        <dbReference type="Proteomes" id="UP000010798"/>
    </source>
</evidence>
<proteinExistence type="predicted"/>
<dbReference type="STRING" id="886293.Sinac_4017"/>
<dbReference type="EMBL" id="CP003364">
    <property type="protein sequence ID" value="AGA28240.1"/>
    <property type="molecule type" value="Genomic_DNA"/>
</dbReference>
<dbReference type="KEGG" id="saci:Sinac_4017"/>
<evidence type="ECO:0000313" key="1">
    <source>
        <dbReference type="EMBL" id="AGA28240.1"/>
    </source>
</evidence>
<dbReference type="RefSeq" id="WP_015247370.1">
    <property type="nucleotide sequence ID" value="NC_019892.1"/>
</dbReference>
<protein>
    <submittedName>
        <fullName evidence="1">Uncharacterized protein</fullName>
    </submittedName>
</protein>
<sequence length="169" mass="17914">MHAEWADNLPAARRDGENGVRAFTATWQIAADLGLSAPPLPVLPPGTLIDELEQLSRDLLSAADTLDRDYTGMSWAIDRVAAKQKPSSAKGTVKDCHILGHALRLSTLLVAAGYPHSRLLVSSNRSDFAAPNATVFHPDIVPDAAAAGLRYAISLEAAVADLRVAGEIL</sequence>
<dbReference type="HOGENOM" id="CLU_1577454_0_0_0"/>
<dbReference type="AlphaFoldDB" id="L0DHB2"/>
<dbReference type="Proteomes" id="UP000010798">
    <property type="component" value="Chromosome"/>
</dbReference>
<gene>
    <name evidence="1" type="ordered locus">Sinac_4017</name>
</gene>
<accession>L0DHB2</accession>
<reference evidence="1 2" key="1">
    <citation type="submission" date="2012-02" db="EMBL/GenBank/DDBJ databases">
        <title>Complete sequence of chromosome of Singulisphaera acidiphila DSM 18658.</title>
        <authorList>
            <consortium name="US DOE Joint Genome Institute (JGI-PGF)"/>
            <person name="Lucas S."/>
            <person name="Copeland A."/>
            <person name="Lapidus A."/>
            <person name="Glavina del Rio T."/>
            <person name="Dalin E."/>
            <person name="Tice H."/>
            <person name="Bruce D."/>
            <person name="Goodwin L."/>
            <person name="Pitluck S."/>
            <person name="Peters L."/>
            <person name="Ovchinnikova G."/>
            <person name="Chertkov O."/>
            <person name="Kyrpides N."/>
            <person name="Mavromatis K."/>
            <person name="Ivanova N."/>
            <person name="Brettin T."/>
            <person name="Detter J.C."/>
            <person name="Han C."/>
            <person name="Larimer F."/>
            <person name="Land M."/>
            <person name="Hauser L."/>
            <person name="Markowitz V."/>
            <person name="Cheng J.-F."/>
            <person name="Hugenholtz P."/>
            <person name="Woyke T."/>
            <person name="Wu D."/>
            <person name="Tindall B."/>
            <person name="Pomrenke H."/>
            <person name="Brambilla E."/>
            <person name="Klenk H.-P."/>
            <person name="Eisen J.A."/>
        </authorList>
    </citation>
    <scope>NUCLEOTIDE SEQUENCE [LARGE SCALE GENOMIC DNA]</scope>
    <source>
        <strain evidence="2">ATCC BAA-1392 / DSM 18658 / VKM B-2454 / MOB10</strain>
    </source>
</reference>